<evidence type="ECO:0000313" key="11">
    <source>
        <dbReference type="Proteomes" id="UP000243077"/>
    </source>
</evidence>
<accession>A0A2L2BPR1</accession>
<dbReference type="GO" id="GO:0005886">
    <property type="term" value="C:plasma membrane"/>
    <property type="evidence" value="ECO:0007669"/>
    <property type="project" value="UniProtKB-SubCell"/>
</dbReference>
<organism evidence="10 11">
    <name type="scientific">Pontimonas salivibrio</name>
    <dbReference type="NCBI Taxonomy" id="1159327"/>
    <lineage>
        <taxon>Bacteria</taxon>
        <taxon>Bacillati</taxon>
        <taxon>Actinomycetota</taxon>
        <taxon>Actinomycetes</taxon>
        <taxon>Micrococcales</taxon>
        <taxon>Microbacteriaceae</taxon>
        <taxon>Pontimonas</taxon>
    </lineage>
</organism>
<gene>
    <name evidence="10" type="ORF">C3B54_11667</name>
</gene>
<keyword evidence="11" id="KW-1185">Reference proteome</keyword>
<feature type="domain" description="ABC3 transporter permease C-terminal" evidence="8">
    <location>
        <begin position="268"/>
        <end position="381"/>
    </location>
</feature>
<keyword evidence="4 7" id="KW-1133">Transmembrane helix</keyword>
<reference evidence="10 11" key="1">
    <citation type="submission" date="2018-02" db="EMBL/GenBank/DDBJ databases">
        <title>Complete genome of the streamlined marine actinobacterium Pontimonas salivibrio CL-TW6 adapted to coastal planktonic lifestype.</title>
        <authorList>
            <person name="Cho B.C."/>
            <person name="Hardies S.C."/>
            <person name="Jang G.I."/>
            <person name="Hwang C.Y."/>
        </authorList>
    </citation>
    <scope>NUCLEOTIDE SEQUENCE [LARGE SCALE GENOMIC DNA]</scope>
    <source>
        <strain evidence="10 11">CL-TW6</strain>
    </source>
</reference>
<dbReference type="InterPro" id="IPR050250">
    <property type="entry name" value="Macrolide_Exporter_MacB"/>
</dbReference>
<evidence type="ECO:0000256" key="1">
    <source>
        <dbReference type="ARBA" id="ARBA00004651"/>
    </source>
</evidence>
<evidence type="ECO:0000259" key="8">
    <source>
        <dbReference type="Pfam" id="PF02687"/>
    </source>
</evidence>
<comment type="subcellular location">
    <subcellularLocation>
        <location evidence="1">Cell membrane</location>
        <topology evidence="1">Multi-pass membrane protein</topology>
    </subcellularLocation>
</comment>
<protein>
    <submittedName>
        <fullName evidence="10">ABC transport system permease protein LolE</fullName>
    </submittedName>
</protein>
<dbReference type="GO" id="GO:0022857">
    <property type="term" value="F:transmembrane transporter activity"/>
    <property type="evidence" value="ECO:0007669"/>
    <property type="project" value="TreeGrafter"/>
</dbReference>
<evidence type="ECO:0000256" key="7">
    <source>
        <dbReference type="SAM" id="Phobius"/>
    </source>
</evidence>
<dbReference type="PANTHER" id="PTHR30572:SF4">
    <property type="entry name" value="ABC TRANSPORTER PERMEASE YTRF"/>
    <property type="match status" value="1"/>
</dbReference>
<dbReference type="Proteomes" id="UP000243077">
    <property type="component" value="Chromosome"/>
</dbReference>
<feature type="transmembrane region" description="Helical" evidence="7">
    <location>
        <begin position="354"/>
        <end position="371"/>
    </location>
</feature>
<comment type="similarity">
    <text evidence="6">Belongs to the ABC-4 integral membrane protein family.</text>
</comment>
<keyword evidence="2" id="KW-1003">Cell membrane</keyword>
<evidence type="ECO:0000256" key="3">
    <source>
        <dbReference type="ARBA" id="ARBA00022692"/>
    </source>
</evidence>
<dbReference type="Pfam" id="PF02687">
    <property type="entry name" value="FtsX"/>
    <property type="match status" value="1"/>
</dbReference>
<dbReference type="Pfam" id="PF12704">
    <property type="entry name" value="MacB_PCD"/>
    <property type="match status" value="1"/>
</dbReference>
<keyword evidence="5 7" id="KW-0472">Membrane</keyword>
<evidence type="ECO:0000256" key="4">
    <source>
        <dbReference type="ARBA" id="ARBA00022989"/>
    </source>
</evidence>
<dbReference type="RefSeq" id="WP_104913229.1">
    <property type="nucleotide sequence ID" value="NZ_CP026923.1"/>
</dbReference>
<dbReference type="InterPro" id="IPR003838">
    <property type="entry name" value="ABC3_permease_C"/>
</dbReference>
<feature type="transmembrane region" description="Helical" evidence="7">
    <location>
        <begin position="262"/>
        <end position="289"/>
    </location>
</feature>
<name>A0A2L2BPR1_9MICO</name>
<feature type="domain" description="MacB-like periplasmic core" evidence="9">
    <location>
        <begin position="21"/>
        <end position="227"/>
    </location>
</feature>
<feature type="transmembrane region" description="Helical" evidence="7">
    <location>
        <begin position="309"/>
        <end position="334"/>
    </location>
</feature>
<evidence type="ECO:0000313" key="10">
    <source>
        <dbReference type="EMBL" id="AVG23649.1"/>
    </source>
</evidence>
<dbReference type="PANTHER" id="PTHR30572">
    <property type="entry name" value="MEMBRANE COMPONENT OF TRANSPORTER-RELATED"/>
    <property type="match status" value="1"/>
</dbReference>
<dbReference type="InterPro" id="IPR025857">
    <property type="entry name" value="MacB_PCD"/>
</dbReference>
<dbReference type="KEGG" id="psai:C3B54_11667"/>
<dbReference type="EMBL" id="CP026923">
    <property type="protein sequence ID" value="AVG23649.1"/>
    <property type="molecule type" value="Genomic_DNA"/>
</dbReference>
<dbReference type="AlphaFoldDB" id="A0A2L2BPR1"/>
<sequence>MTLALLLRLATQRIWASKLRSALTMLGIVIGVSTVVTLISVGQGAQQGINDSLADLGANQISVTSTTPDGLQDQDIENISTIQGVLRVSSEVRSNGNASFEGNEARVALIGVSPGYEEIATPTVGSGRFLPEDRASQSSRVVVLSAIAASDLGLGFDDLGSEIRVNGVAFQVIGVLDDAEGFGGGGNVLMTQTAARSLYAKSPYVSVINIQAVDEDSVASVESAVESYLRVSKGFVDDDDAEFIIFNQAALQDAVNTVTGTLSLFITAIAGISLIVGGIGIMNIMLVSVRERTREIGVRRAIGATQGQILTQFLLEAILLSLLGGFIGLIIGLLGSFGLAQVGGWDFFIDPGTVALALGFSAFVGIVFGVWPARSAAKLQPVEALRFE</sequence>
<keyword evidence="3 7" id="KW-0812">Transmembrane</keyword>
<dbReference type="OrthoDB" id="9780560at2"/>
<evidence type="ECO:0000256" key="2">
    <source>
        <dbReference type="ARBA" id="ARBA00022475"/>
    </source>
</evidence>
<proteinExistence type="inferred from homology"/>
<evidence type="ECO:0000259" key="9">
    <source>
        <dbReference type="Pfam" id="PF12704"/>
    </source>
</evidence>
<evidence type="ECO:0000256" key="5">
    <source>
        <dbReference type="ARBA" id="ARBA00023136"/>
    </source>
</evidence>
<evidence type="ECO:0000256" key="6">
    <source>
        <dbReference type="ARBA" id="ARBA00038076"/>
    </source>
</evidence>